<evidence type="ECO:0000313" key="4">
    <source>
        <dbReference type="Proteomes" id="UP001209570"/>
    </source>
</evidence>
<dbReference type="Proteomes" id="UP001209570">
    <property type="component" value="Unassembled WGS sequence"/>
</dbReference>
<sequence>MLRARALPEVLGQIVGDGIDASMLLTLEGALMGSVGSDTAAPPVSTGGVTVDHKVIGAIAAHTWSEYFHSGREFHPDQDLDALLVELEHGHLAMAPAGKSFIVCAYSHSRIPTGLLKAKVQALGSYLSTSLDLIQV</sequence>
<dbReference type="InterPro" id="IPR004942">
    <property type="entry name" value="Roadblock/LAMTOR2_dom"/>
</dbReference>
<dbReference type="SMART" id="SM00960">
    <property type="entry name" value="Robl_LC7"/>
    <property type="match status" value="1"/>
</dbReference>
<dbReference type="InterPro" id="IPR037587">
    <property type="entry name" value="LAMTOR2-like"/>
</dbReference>
<comment type="similarity">
    <text evidence="1">Belongs to the GAMAD family.</text>
</comment>
<dbReference type="GO" id="GO:0060090">
    <property type="term" value="F:molecular adaptor activity"/>
    <property type="evidence" value="ECO:0007669"/>
    <property type="project" value="InterPro"/>
</dbReference>
<evidence type="ECO:0000259" key="2">
    <source>
        <dbReference type="SMART" id="SM00960"/>
    </source>
</evidence>
<keyword evidence="4" id="KW-1185">Reference proteome</keyword>
<dbReference type="GO" id="GO:0032008">
    <property type="term" value="P:positive regulation of TOR signaling"/>
    <property type="evidence" value="ECO:0007669"/>
    <property type="project" value="InterPro"/>
</dbReference>
<name>A0AAD5QBE1_PYTIN</name>
<organism evidence="3 4">
    <name type="scientific">Pythium insidiosum</name>
    <name type="common">Pythiosis disease agent</name>
    <dbReference type="NCBI Taxonomy" id="114742"/>
    <lineage>
        <taxon>Eukaryota</taxon>
        <taxon>Sar</taxon>
        <taxon>Stramenopiles</taxon>
        <taxon>Oomycota</taxon>
        <taxon>Peronosporomycetes</taxon>
        <taxon>Pythiales</taxon>
        <taxon>Pythiaceae</taxon>
        <taxon>Pythium</taxon>
    </lineage>
</organism>
<proteinExistence type="inferred from homology"/>
<feature type="domain" description="Roadblock/LAMTOR2" evidence="2">
    <location>
        <begin position="7"/>
        <end position="105"/>
    </location>
</feature>
<evidence type="ECO:0000313" key="3">
    <source>
        <dbReference type="EMBL" id="KAJ0402394.1"/>
    </source>
</evidence>
<dbReference type="GO" id="GO:0005085">
    <property type="term" value="F:guanyl-nucleotide exchange factor activity"/>
    <property type="evidence" value="ECO:0007669"/>
    <property type="project" value="InterPro"/>
</dbReference>
<dbReference type="AlphaFoldDB" id="A0AAD5QBE1"/>
<evidence type="ECO:0000256" key="1">
    <source>
        <dbReference type="ARBA" id="ARBA00007191"/>
    </source>
</evidence>
<reference evidence="3" key="1">
    <citation type="submission" date="2021-12" db="EMBL/GenBank/DDBJ databases">
        <title>Prjna785345.</title>
        <authorList>
            <person name="Rujirawat T."/>
            <person name="Krajaejun T."/>
        </authorList>
    </citation>
    <scope>NUCLEOTIDE SEQUENCE</scope>
    <source>
        <strain evidence="3">Pi057C3</strain>
    </source>
</reference>
<comment type="caution">
    <text evidence="3">The sequence shown here is derived from an EMBL/GenBank/DDBJ whole genome shotgun (WGS) entry which is preliminary data.</text>
</comment>
<gene>
    <name evidence="3" type="ORF">P43SY_004103</name>
</gene>
<accession>A0AAD5QBE1</accession>
<protein>
    <recommendedName>
        <fullName evidence="2">Roadblock/LAMTOR2 domain-containing protein</fullName>
    </recommendedName>
</protein>
<dbReference type="SUPFAM" id="SSF103196">
    <property type="entry name" value="Roadblock/LC7 domain"/>
    <property type="match status" value="1"/>
</dbReference>
<dbReference type="Gene3D" id="3.30.450.30">
    <property type="entry name" value="Dynein light chain 2a, cytoplasmic"/>
    <property type="match status" value="1"/>
</dbReference>
<dbReference type="PANTHER" id="PTHR13323">
    <property type="entry name" value="LATE ENDOSOMAL/LYSOSOMAL MP1 INTERACTING PROTEIN"/>
    <property type="match status" value="1"/>
</dbReference>
<dbReference type="EMBL" id="JAKCXM010000103">
    <property type="protein sequence ID" value="KAJ0402394.1"/>
    <property type="molecule type" value="Genomic_DNA"/>
</dbReference>